<name>A0A1L7NQ67_EMEVA</name>
<protein>
    <submittedName>
        <fullName evidence="5">Putative methyltransferase</fullName>
    </submittedName>
</protein>
<comment type="pathway">
    <text evidence="1">Secondary metabolite biosynthesis.</text>
</comment>
<dbReference type="AlphaFoldDB" id="A0A1L7NQ67"/>
<dbReference type="GO" id="GO:0032259">
    <property type="term" value="P:methylation"/>
    <property type="evidence" value="ECO:0007669"/>
    <property type="project" value="UniProtKB-KW"/>
</dbReference>
<dbReference type="PANTHER" id="PTHR35897">
    <property type="entry name" value="METHYLTRANSFERASE AUSD"/>
    <property type="match status" value="1"/>
</dbReference>
<dbReference type="Gene3D" id="3.40.50.150">
    <property type="entry name" value="Vaccinia Virus protein VP39"/>
    <property type="match status" value="1"/>
</dbReference>
<keyword evidence="5" id="KW-0489">Methyltransferase</keyword>
<evidence type="ECO:0000313" key="5">
    <source>
        <dbReference type="EMBL" id="BAW27597.1"/>
    </source>
</evidence>
<keyword evidence="3" id="KW-0949">S-adenosyl-L-methionine</keyword>
<dbReference type="SUPFAM" id="SSF53335">
    <property type="entry name" value="S-adenosyl-L-methionine-dependent methyltransferases"/>
    <property type="match status" value="1"/>
</dbReference>
<evidence type="ECO:0000256" key="2">
    <source>
        <dbReference type="ARBA" id="ARBA00022679"/>
    </source>
</evidence>
<dbReference type="EMBL" id="LC102187">
    <property type="protein sequence ID" value="BAW27597.1"/>
    <property type="molecule type" value="Genomic_DNA"/>
</dbReference>
<evidence type="ECO:0000256" key="4">
    <source>
        <dbReference type="ARBA" id="ARBA00038314"/>
    </source>
</evidence>
<dbReference type="PANTHER" id="PTHR35897:SF1">
    <property type="entry name" value="METHYLTRANSFERASE AUSD"/>
    <property type="match status" value="1"/>
</dbReference>
<evidence type="ECO:0000256" key="1">
    <source>
        <dbReference type="ARBA" id="ARBA00005179"/>
    </source>
</evidence>
<organism evidence="5">
    <name type="scientific">Emericella variicolor</name>
    <name type="common">Aspergillus stellatus</name>
    <dbReference type="NCBI Taxonomy" id="1549217"/>
    <lineage>
        <taxon>Eukaryota</taxon>
        <taxon>Fungi</taxon>
        <taxon>Dikarya</taxon>
        <taxon>Ascomycota</taxon>
        <taxon>Pezizomycotina</taxon>
        <taxon>Eurotiomycetes</taxon>
        <taxon>Eurotiomycetidae</taxon>
        <taxon>Eurotiales</taxon>
        <taxon>Aspergillaceae</taxon>
        <taxon>Aspergillus</taxon>
        <taxon>Aspergillus subgen. Nidulantes</taxon>
    </lineage>
</organism>
<proteinExistence type="inferred from homology"/>
<accession>A0A1L7NQ67</accession>
<evidence type="ECO:0000256" key="3">
    <source>
        <dbReference type="ARBA" id="ARBA00022691"/>
    </source>
</evidence>
<comment type="similarity">
    <text evidence="4">Belongs to the class I-like SAM-binding methyltransferase superfamily.</text>
</comment>
<gene>
    <name evidence="5" type="primary">adrK'</name>
</gene>
<dbReference type="InterPro" id="IPR051654">
    <property type="entry name" value="Meroterpenoid_MTases"/>
</dbReference>
<dbReference type="GO" id="GO:0008168">
    <property type="term" value="F:methyltransferase activity"/>
    <property type="evidence" value="ECO:0007669"/>
    <property type="project" value="UniProtKB-KW"/>
</dbReference>
<reference evidence="5" key="1">
    <citation type="submission" date="2015-12" db="EMBL/GenBank/DDBJ databases">
        <title>Citreohybridonol biosynthetic gene cluster.</title>
        <authorList>
            <person name="Abe I."/>
            <person name="Matsuda Y."/>
        </authorList>
    </citation>
    <scope>NUCLEOTIDE SEQUENCE</scope>
    <source>
        <strain evidence="5">NBRC 32302</strain>
    </source>
</reference>
<sequence>MHPDTQLKEAVTKGFDPKSLYDPNLDHVKEPVRSILEEYSQIPANEILAHVQKLRDTAFAIFPYACVGQFSFLELSIASSPCYPEILRRVKDGEKLLDLGCAFGQELRRLIYDGAPHANLYGSDLRPEFLQLGCDLFLDHERMNKQLIPADIVDERSELIARVGGQIDMVYISLFLHVFDWDKQVVVAKRVFSLMRAKPGSMIVCRVVACRDQAVLNATQTRMPYYYHDLASWNRLWEKVQEQTGFKLDVQSWEQPDELAAKHPIKGIYVLGSSIRRL</sequence>
<dbReference type="InterPro" id="IPR029063">
    <property type="entry name" value="SAM-dependent_MTases_sf"/>
</dbReference>
<keyword evidence="2 5" id="KW-0808">Transferase</keyword>